<dbReference type="PANTHER" id="PTHR46663:SF3">
    <property type="entry name" value="SLL0267 PROTEIN"/>
    <property type="match status" value="1"/>
</dbReference>
<proteinExistence type="inferred from homology"/>
<reference evidence="5" key="1">
    <citation type="submission" date="2016-10" db="EMBL/GenBank/DDBJ databases">
        <title>Sequence of Gallionella enrichment culture.</title>
        <authorList>
            <person name="Poehlein A."/>
            <person name="Muehling M."/>
            <person name="Daniel R."/>
        </authorList>
    </citation>
    <scope>NUCLEOTIDE SEQUENCE</scope>
</reference>
<dbReference type="EMBL" id="MLJW01001008">
    <property type="protein sequence ID" value="OIQ80814.1"/>
    <property type="molecule type" value="Genomic_DNA"/>
</dbReference>
<name>A0A1J5QAY2_9ZZZZ</name>
<dbReference type="SUPFAM" id="SSF47188">
    <property type="entry name" value="Hemerythrin-like"/>
    <property type="match status" value="1"/>
</dbReference>
<dbReference type="Gene3D" id="3.30.70.270">
    <property type="match status" value="1"/>
</dbReference>
<sequence>MHKLPELRWDASIATGVAEIDAQHQHLFDIFNAAARAQADGSAQADALISELIDYTREHFRHEAELMRRWPVDPQRKAAHLQAHQRFTEFLDQAQAVAAEQPAEAVLDLLAFLAQWLLHHVAGVDTRLAREVRALEAGEPLPESDAADPLQRMGDALGQLTDALVQRTFELLSERERLANLQKLYQALLHSSDVLIQSRSEHEMLDSLCSKVVQHTPFHAAWIGRPQGEGELFEVLAMHGDGIAQVESALPRLTPEYRTSMTVRAWTGQQLLYSNDTLADPLIAPWHAGLAKHRWFSALAVPIVRGEQVWAVLTLASPRRGTFDEATLDVCSRIAALLGYGLDELDLKARIQSLQSVEASLARTDALTALPNRFALDEHLRDAIARAQRQGLLLALGLLDLDDFKRVNDQHGHDAGDVLLREFGGRVRAGLRGADFFARLGGDEFVVMFEALDAGAQIEAGLQRLHRAVETPFTLPGGVRATVGMTMGIALYPADGQTVRELLREADAAMYQAKLRKGDRLHWWRFAGDAL</sequence>
<dbReference type="NCBIfam" id="TIGR02481">
    <property type="entry name" value="hemeryth_dom"/>
    <property type="match status" value="1"/>
</dbReference>
<evidence type="ECO:0000313" key="5">
    <source>
        <dbReference type="EMBL" id="OIQ80814.1"/>
    </source>
</evidence>
<evidence type="ECO:0000256" key="3">
    <source>
        <dbReference type="ARBA" id="ARBA00023004"/>
    </source>
</evidence>
<dbReference type="InterPro" id="IPR003018">
    <property type="entry name" value="GAF"/>
</dbReference>
<keyword evidence="3" id="KW-0408">Iron</keyword>
<evidence type="ECO:0000256" key="2">
    <source>
        <dbReference type="ARBA" id="ARBA00022723"/>
    </source>
</evidence>
<dbReference type="InterPro" id="IPR012827">
    <property type="entry name" value="Hemerythrin_metal-bd"/>
</dbReference>
<dbReference type="CDD" id="cd12107">
    <property type="entry name" value="Hemerythrin"/>
    <property type="match status" value="1"/>
</dbReference>
<dbReference type="CDD" id="cd01949">
    <property type="entry name" value="GGDEF"/>
    <property type="match status" value="1"/>
</dbReference>
<evidence type="ECO:0000256" key="1">
    <source>
        <dbReference type="ARBA" id="ARBA00010587"/>
    </source>
</evidence>
<comment type="similarity">
    <text evidence="1">Belongs to the hemerythrin family.</text>
</comment>
<dbReference type="SMART" id="SM00267">
    <property type="entry name" value="GGDEF"/>
    <property type="match status" value="1"/>
</dbReference>
<dbReference type="InterPro" id="IPR029787">
    <property type="entry name" value="Nucleotide_cyclase"/>
</dbReference>
<dbReference type="InterPro" id="IPR000160">
    <property type="entry name" value="GGDEF_dom"/>
</dbReference>
<dbReference type="Pfam" id="PF01814">
    <property type="entry name" value="Hemerythrin"/>
    <property type="match status" value="1"/>
</dbReference>
<dbReference type="SUPFAM" id="SSF55073">
    <property type="entry name" value="Nucleotide cyclase"/>
    <property type="match status" value="1"/>
</dbReference>
<dbReference type="SUPFAM" id="SSF55781">
    <property type="entry name" value="GAF domain-like"/>
    <property type="match status" value="1"/>
</dbReference>
<accession>A0A1J5QAY2</accession>
<dbReference type="AlphaFoldDB" id="A0A1J5QAY2"/>
<dbReference type="Gene3D" id="3.30.450.40">
    <property type="match status" value="1"/>
</dbReference>
<gene>
    <name evidence="5" type="primary">cph2_70</name>
    <name evidence="5" type="ORF">GALL_374250</name>
</gene>
<dbReference type="GO" id="GO:0046872">
    <property type="term" value="F:metal ion binding"/>
    <property type="evidence" value="ECO:0007669"/>
    <property type="project" value="UniProtKB-KW"/>
</dbReference>
<dbReference type="PROSITE" id="PS50887">
    <property type="entry name" value="GGDEF"/>
    <property type="match status" value="1"/>
</dbReference>
<dbReference type="InterPro" id="IPR029016">
    <property type="entry name" value="GAF-like_dom_sf"/>
</dbReference>
<feature type="domain" description="GGDEF" evidence="4">
    <location>
        <begin position="392"/>
        <end position="526"/>
    </location>
</feature>
<organism evidence="5">
    <name type="scientific">mine drainage metagenome</name>
    <dbReference type="NCBI Taxonomy" id="410659"/>
    <lineage>
        <taxon>unclassified sequences</taxon>
        <taxon>metagenomes</taxon>
        <taxon>ecological metagenomes</taxon>
    </lineage>
</organism>
<dbReference type="InterPro" id="IPR052163">
    <property type="entry name" value="DGC-Regulatory_Protein"/>
</dbReference>
<dbReference type="SMART" id="SM00065">
    <property type="entry name" value="GAF"/>
    <property type="match status" value="1"/>
</dbReference>
<dbReference type="InterPro" id="IPR035938">
    <property type="entry name" value="Hemerythrin-like_sf"/>
</dbReference>
<evidence type="ECO:0000259" key="4">
    <source>
        <dbReference type="PROSITE" id="PS50887"/>
    </source>
</evidence>
<protein>
    <submittedName>
        <fullName evidence="5">Phytochrome-like protein cph2</fullName>
    </submittedName>
</protein>
<dbReference type="Pfam" id="PF00990">
    <property type="entry name" value="GGDEF"/>
    <property type="match status" value="1"/>
</dbReference>
<comment type="caution">
    <text evidence="5">The sequence shown here is derived from an EMBL/GenBank/DDBJ whole genome shotgun (WGS) entry which is preliminary data.</text>
</comment>
<dbReference type="Pfam" id="PF13185">
    <property type="entry name" value="GAF_2"/>
    <property type="match status" value="1"/>
</dbReference>
<dbReference type="InterPro" id="IPR043128">
    <property type="entry name" value="Rev_trsase/Diguanyl_cyclase"/>
</dbReference>
<dbReference type="NCBIfam" id="TIGR00254">
    <property type="entry name" value="GGDEF"/>
    <property type="match status" value="1"/>
</dbReference>
<dbReference type="Gene3D" id="1.20.120.50">
    <property type="entry name" value="Hemerythrin-like"/>
    <property type="match status" value="1"/>
</dbReference>
<dbReference type="InterPro" id="IPR012312">
    <property type="entry name" value="Hemerythrin-like"/>
</dbReference>
<keyword evidence="2" id="KW-0479">Metal-binding</keyword>
<dbReference type="PANTHER" id="PTHR46663">
    <property type="entry name" value="DIGUANYLATE CYCLASE DGCT-RELATED"/>
    <property type="match status" value="1"/>
</dbReference>